<sequence length="116" mass="12771">MLNTGLIMYDTDTWLVLRDNPASPAAVISRITDTGGAERYLLLKWELDPAARRMVGIYTSLREAGDAVPWAKRHTPDGNGYPPGSKQRRDARQRLAEHSPTRTNDTPSAPPGGRTS</sequence>
<evidence type="ECO:0000313" key="2">
    <source>
        <dbReference type="EMBL" id="TDP91704.1"/>
    </source>
</evidence>
<proteinExistence type="predicted"/>
<evidence type="ECO:0000313" key="3">
    <source>
        <dbReference type="Proteomes" id="UP000295601"/>
    </source>
</evidence>
<feature type="region of interest" description="Disordered" evidence="1">
    <location>
        <begin position="66"/>
        <end position="116"/>
    </location>
</feature>
<evidence type="ECO:0000256" key="1">
    <source>
        <dbReference type="SAM" id="MobiDB-lite"/>
    </source>
</evidence>
<reference evidence="2 3" key="1">
    <citation type="submission" date="2019-03" db="EMBL/GenBank/DDBJ databases">
        <title>Genomic analyses of the natural microbiome of Caenorhabditis elegans.</title>
        <authorList>
            <person name="Samuel B."/>
        </authorList>
    </citation>
    <scope>NUCLEOTIDE SEQUENCE [LARGE SCALE GENOMIC DNA]</scope>
    <source>
        <strain evidence="2 3">JUb18</strain>
    </source>
</reference>
<name>A0A4R6RXX3_9MICO</name>
<protein>
    <submittedName>
        <fullName evidence="2">Uncharacterized protein</fullName>
    </submittedName>
</protein>
<dbReference type="RefSeq" id="WP_133617106.1">
    <property type="nucleotide sequence ID" value="NZ_SNYA01000005.1"/>
</dbReference>
<accession>A0A4R6RXX3</accession>
<keyword evidence="3" id="KW-1185">Reference proteome</keyword>
<gene>
    <name evidence="2" type="ORF">EDF62_2323</name>
</gene>
<organism evidence="2 3">
    <name type="scientific">Leucobacter luti</name>
    <dbReference type="NCBI Taxonomy" id="340320"/>
    <lineage>
        <taxon>Bacteria</taxon>
        <taxon>Bacillati</taxon>
        <taxon>Actinomycetota</taxon>
        <taxon>Actinomycetes</taxon>
        <taxon>Micrococcales</taxon>
        <taxon>Microbacteriaceae</taxon>
        <taxon>Leucobacter</taxon>
    </lineage>
</organism>
<dbReference type="Proteomes" id="UP000295601">
    <property type="component" value="Unassembled WGS sequence"/>
</dbReference>
<dbReference type="OrthoDB" id="5007302at2"/>
<dbReference type="AlphaFoldDB" id="A0A4R6RXX3"/>
<feature type="compositionally biased region" description="Basic and acidic residues" evidence="1">
    <location>
        <begin position="87"/>
        <end position="100"/>
    </location>
</feature>
<comment type="caution">
    <text evidence="2">The sequence shown here is derived from an EMBL/GenBank/DDBJ whole genome shotgun (WGS) entry which is preliminary data.</text>
</comment>
<dbReference type="EMBL" id="SNYA01000005">
    <property type="protein sequence ID" value="TDP91704.1"/>
    <property type="molecule type" value="Genomic_DNA"/>
</dbReference>